<gene>
    <name evidence="1" type="ORF">AVEN_90636_1</name>
</gene>
<sequence>MRFINTNSHQITNNVNNSTFNGAQLTGFLACTADETPKSLQWINTQSPLIQDRPLHTLPDRPWRHMEFSRTFEGIFFPNRDIEKRVAFSGIIYLSPKWSPRSSVPEWPLPVTPCLPL</sequence>
<reference evidence="1 2" key="1">
    <citation type="journal article" date="2019" name="Sci. Rep.">
        <title>Orb-weaving spider Araneus ventricosus genome elucidates the spidroin gene catalogue.</title>
        <authorList>
            <person name="Kono N."/>
            <person name="Nakamura H."/>
            <person name="Ohtoshi R."/>
            <person name="Moran D.A.P."/>
            <person name="Shinohara A."/>
            <person name="Yoshida Y."/>
            <person name="Fujiwara M."/>
            <person name="Mori M."/>
            <person name="Tomita M."/>
            <person name="Arakawa K."/>
        </authorList>
    </citation>
    <scope>NUCLEOTIDE SEQUENCE [LARGE SCALE GENOMIC DNA]</scope>
</reference>
<comment type="caution">
    <text evidence="1">The sequence shown here is derived from an EMBL/GenBank/DDBJ whole genome shotgun (WGS) entry which is preliminary data.</text>
</comment>
<dbReference type="Proteomes" id="UP000499080">
    <property type="component" value="Unassembled WGS sequence"/>
</dbReference>
<keyword evidence="2" id="KW-1185">Reference proteome</keyword>
<dbReference type="PROSITE" id="PS51257">
    <property type="entry name" value="PROKAR_LIPOPROTEIN"/>
    <property type="match status" value="1"/>
</dbReference>
<accession>A0A4Y2Q8S6</accession>
<protein>
    <submittedName>
        <fullName evidence="1">Uncharacterized protein</fullName>
    </submittedName>
</protein>
<name>A0A4Y2Q8S6_ARAVE</name>
<evidence type="ECO:0000313" key="2">
    <source>
        <dbReference type="Proteomes" id="UP000499080"/>
    </source>
</evidence>
<dbReference type="EMBL" id="BGPR01013417">
    <property type="protein sequence ID" value="GBN60558.1"/>
    <property type="molecule type" value="Genomic_DNA"/>
</dbReference>
<organism evidence="1 2">
    <name type="scientific">Araneus ventricosus</name>
    <name type="common">Orbweaver spider</name>
    <name type="synonym">Epeira ventricosa</name>
    <dbReference type="NCBI Taxonomy" id="182803"/>
    <lineage>
        <taxon>Eukaryota</taxon>
        <taxon>Metazoa</taxon>
        <taxon>Ecdysozoa</taxon>
        <taxon>Arthropoda</taxon>
        <taxon>Chelicerata</taxon>
        <taxon>Arachnida</taxon>
        <taxon>Araneae</taxon>
        <taxon>Araneomorphae</taxon>
        <taxon>Entelegynae</taxon>
        <taxon>Araneoidea</taxon>
        <taxon>Araneidae</taxon>
        <taxon>Araneus</taxon>
    </lineage>
</organism>
<proteinExistence type="predicted"/>
<evidence type="ECO:0000313" key="1">
    <source>
        <dbReference type="EMBL" id="GBN60558.1"/>
    </source>
</evidence>
<dbReference type="AlphaFoldDB" id="A0A4Y2Q8S6"/>